<keyword evidence="2 7" id="KW-0645">Protease</keyword>
<dbReference type="InterPro" id="IPR045090">
    <property type="entry name" value="Pept_M3A_M3B"/>
</dbReference>
<accession>A0A843YPL2</accession>
<dbReference type="GO" id="GO:0006518">
    <property type="term" value="P:peptide metabolic process"/>
    <property type="evidence" value="ECO:0007669"/>
    <property type="project" value="TreeGrafter"/>
</dbReference>
<evidence type="ECO:0000259" key="9">
    <source>
        <dbReference type="Pfam" id="PF01432"/>
    </source>
</evidence>
<dbReference type="InterPro" id="IPR024077">
    <property type="entry name" value="Neurolysin/TOP_dom2"/>
</dbReference>
<dbReference type="RefSeq" id="WP_153233448.1">
    <property type="nucleotide sequence ID" value="NZ_WINI01000001.1"/>
</dbReference>
<name>A0A843YPL2_9BURK</name>
<evidence type="ECO:0000256" key="3">
    <source>
        <dbReference type="ARBA" id="ARBA00022723"/>
    </source>
</evidence>
<dbReference type="PANTHER" id="PTHR11804">
    <property type="entry name" value="PROTEASE M3 THIMET OLIGOPEPTIDASE-RELATED"/>
    <property type="match status" value="1"/>
</dbReference>
<evidence type="ECO:0000256" key="5">
    <source>
        <dbReference type="ARBA" id="ARBA00022833"/>
    </source>
</evidence>
<evidence type="ECO:0000313" key="11">
    <source>
        <dbReference type="Proteomes" id="UP000451565"/>
    </source>
</evidence>
<evidence type="ECO:0000256" key="8">
    <source>
        <dbReference type="SAM" id="Coils"/>
    </source>
</evidence>
<dbReference type="Gene3D" id="1.10.1370.40">
    <property type="match status" value="1"/>
</dbReference>
<dbReference type="InterPro" id="IPR024079">
    <property type="entry name" value="MetalloPept_cat_dom_sf"/>
</dbReference>
<dbReference type="SUPFAM" id="SSF55486">
    <property type="entry name" value="Metalloproteases ('zincins'), catalytic domain"/>
    <property type="match status" value="1"/>
</dbReference>
<protein>
    <submittedName>
        <fullName evidence="10">Zn-dependent oligopeptidase</fullName>
    </submittedName>
</protein>
<keyword evidence="5 7" id="KW-0862">Zinc</keyword>
<comment type="similarity">
    <text evidence="1 7">Belongs to the peptidase M3 family.</text>
</comment>
<dbReference type="GO" id="GO:0006508">
    <property type="term" value="P:proteolysis"/>
    <property type="evidence" value="ECO:0007669"/>
    <property type="project" value="UniProtKB-KW"/>
</dbReference>
<evidence type="ECO:0000256" key="1">
    <source>
        <dbReference type="ARBA" id="ARBA00006040"/>
    </source>
</evidence>
<dbReference type="InterPro" id="IPR001567">
    <property type="entry name" value="Pept_M3A_M3B_dom"/>
</dbReference>
<dbReference type="OrthoDB" id="9773538at2"/>
<evidence type="ECO:0000256" key="2">
    <source>
        <dbReference type="ARBA" id="ARBA00022670"/>
    </source>
</evidence>
<keyword evidence="11" id="KW-1185">Reference proteome</keyword>
<reference evidence="10 11" key="1">
    <citation type="submission" date="2019-10" db="EMBL/GenBank/DDBJ databases">
        <title>Glaciimonas soli sp. nov., a psychrophilic bacterium isolated from the forest soil of a high elevation mountain in Taiwan.</title>
        <authorList>
            <person name="Wang L.-T."/>
            <person name="Shieh W.Y."/>
        </authorList>
    </citation>
    <scope>NUCLEOTIDE SEQUENCE [LARGE SCALE GENOMIC DNA]</scope>
    <source>
        <strain evidence="10 11">GS1</strain>
    </source>
</reference>
<keyword evidence="6 7" id="KW-0482">Metalloprotease</keyword>
<keyword evidence="4 7" id="KW-0378">Hydrolase</keyword>
<evidence type="ECO:0000256" key="7">
    <source>
        <dbReference type="RuleBase" id="RU003435"/>
    </source>
</evidence>
<dbReference type="Proteomes" id="UP000451565">
    <property type="component" value="Unassembled WGS sequence"/>
</dbReference>
<keyword evidence="3 7" id="KW-0479">Metal-binding</keyword>
<evidence type="ECO:0000256" key="4">
    <source>
        <dbReference type="ARBA" id="ARBA00022801"/>
    </source>
</evidence>
<keyword evidence="8" id="KW-0175">Coiled coil</keyword>
<dbReference type="EMBL" id="WINI01000001">
    <property type="protein sequence ID" value="MQQ99916.1"/>
    <property type="molecule type" value="Genomic_DNA"/>
</dbReference>
<feature type="domain" description="Peptidase M3A/M3B catalytic" evidence="9">
    <location>
        <begin position="243"/>
        <end position="679"/>
    </location>
</feature>
<dbReference type="GO" id="GO:0004222">
    <property type="term" value="F:metalloendopeptidase activity"/>
    <property type="evidence" value="ECO:0007669"/>
    <property type="project" value="InterPro"/>
</dbReference>
<comment type="caution">
    <text evidence="10">The sequence shown here is derived from an EMBL/GenBank/DDBJ whole genome shotgun (WGS) entry which is preliminary data.</text>
</comment>
<dbReference type="PANTHER" id="PTHR11804:SF84">
    <property type="entry name" value="SACCHAROLYSIN"/>
    <property type="match status" value="1"/>
</dbReference>
<dbReference type="Gene3D" id="1.10.1370.10">
    <property type="entry name" value="Neurolysin, domain 3"/>
    <property type="match status" value="1"/>
</dbReference>
<evidence type="ECO:0000256" key="6">
    <source>
        <dbReference type="ARBA" id="ARBA00023049"/>
    </source>
</evidence>
<dbReference type="Pfam" id="PF01432">
    <property type="entry name" value="Peptidase_M3"/>
    <property type="match status" value="1"/>
</dbReference>
<dbReference type="Gene3D" id="3.40.390.10">
    <property type="entry name" value="Collagenase (Catalytic Domain)"/>
    <property type="match status" value="1"/>
</dbReference>
<feature type="coiled-coil region" evidence="8">
    <location>
        <begin position="177"/>
        <end position="204"/>
    </location>
</feature>
<organism evidence="10 11">
    <name type="scientific">Glaciimonas soli</name>
    <dbReference type="NCBI Taxonomy" id="2590999"/>
    <lineage>
        <taxon>Bacteria</taxon>
        <taxon>Pseudomonadati</taxon>
        <taxon>Pseudomonadota</taxon>
        <taxon>Betaproteobacteria</taxon>
        <taxon>Burkholderiales</taxon>
        <taxon>Oxalobacteraceae</taxon>
        <taxon>Glaciimonas</taxon>
    </lineage>
</organism>
<gene>
    <name evidence="10" type="ORF">GEV47_04355</name>
</gene>
<dbReference type="CDD" id="cd06455">
    <property type="entry name" value="M3A_TOP"/>
    <property type="match status" value="1"/>
</dbReference>
<sequence>MKRSSFLSSTILQNLLPATTVLLVLAGYSTFAQSQAIEETAQRPLIKLLKAEQIKPLCDSSLVDLRKQVAAIEKLPPAQAGDSDKVLTEWNNLQINIENLQGPMDIMSNVSPDPKVRSATEACLIDANKFSTDLLQNEKLYARFKAIAPTDPVEQKLRQDVLYNFDDTGVSLPPEKRERLKVILDKLEELSQTYERNIRDNNQKVSFTPDEMKGMPAAYMTQQKKDAKGNYLLGFDYPAYKPFMESADNSEARRRYQIAFTNHGTPANLDVLKQAMVLRHEMAGLFDLPSYADLVLRRRMAKTPQAVYKFLDEVQTAVTPLEIKEIEDLRAFKAETLKTPLADTKIERWDVEYWQQKYKQQHYQIDQEALRQYFPTDAAVPWILHVSGALYGVDFKAVKVPVWNKDVKYFDVIDTASKKRIGGVYMDLFPREGKYGHAAAWGTRGVSTIAGRTPFSVLVTNFDRKGLNSDELETLVHEFGHCLHGVLSNTKYVSQAGTNVELDFVEAPSQMYEEWARRKESLQLIAGFCKPGCPTISDDMLQRLNAVHNYGRGMRYARQLLYASYDMTIHNDQGATEDPLAVWAKMEGATPLGYVPGTEFPGQFGHLMGGYAAGYYGYMWSEVLALDMLSRYNGHLMNPEVGHLYRQTILMRGAERPAEDMVTTFLGRKPNSKAFFDEINGKRIQ</sequence>
<comment type="cofactor">
    <cofactor evidence="7">
        <name>Zn(2+)</name>
        <dbReference type="ChEBI" id="CHEBI:29105"/>
    </cofactor>
    <text evidence="7">Binds 1 zinc ion.</text>
</comment>
<dbReference type="AlphaFoldDB" id="A0A843YPL2"/>
<evidence type="ECO:0000313" key="10">
    <source>
        <dbReference type="EMBL" id="MQQ99916.1"/>
    </source>
</evidence>
<proteinExistence type="inferred from homology"/>
<dbReference type="GO" id="GO:0046872">
    <property type="term" value="F:metal ion binding"/>
    <property type="evidence" value="ECO:0007669"/>
    <property type="project" value="UniProtKB-UniRule"/>
</dbReference>